<dbReference type="PANTHER" id="PTHR12714">
    <property type="entry name" value="PROTEIN-S ISOPRENYLCYSTEINE O-METHYLTRANSFERASE"/>
    <property type="match status" value="1"/>
</dbReference>
<evidence type="ECO:0000256" key="5">
    <source>
        <dbReference type="SAM" id="Phobius"/>
    </source>
</evidence>
<feature type="transmembrane region" description="Helical" evidence="5">
    <location>
        <begin position="30"/>
        <end position="51"/>
    </location>
</feature>
<protein>
    <submittedName>
        <fullName evidence="6">Isoprenylcysteine carboxylmethyltransferase family protein</fullName>
    </submittedName>
</protein>
<accession>A0A368BLD6</accession>
<sequence length="144" mass="16596">MKLNFPPVILLLCLMLQFLLIGIAPIAIQLSVLIGLLMISFSIFLIIYSFIELKNHETTYIPDGEPEQLVTSGPFAYSRNPIYLGMLGILLSVGLFSQSLSSFLIPVLFIFIIENTWIKHEEDKLKSLFEKEWNEYVLKTRKWL</sequence>
<feature type="transmembrane region" description="Helical" evidence="5">
    <location>
        <begin position="6"/>
        <end position="23"/>
    </location>
</feature>
<evidence type="ECO:0000313" key="6">
    <source>
        <dbReference type="EMBL" id="RCL38110.1"/>
    </source>
</evidence>
<gene>
    <name evidence="6" type="ORF">DBW97_03505</name>
</gene>
<dbReference type="PANTHER" id="PTHR12714:SF9">
    <property type="entry name" value="PROTEIN-S-ISOPRENYLCYSTEINE O-METHYLTRANSFERASE"/>
    <property type="match status" value="1"/>
</dbReference>
<dbReference type="GO" id="GO:0032259">
    <property type="term" value="P:methylation"/>
    <property type="evidence" value="ECO:0007669"/>
    <property type="project" value="UniProtKB-KW"/>
</dbReference>
<organism evidence="6 7">
    <name type="scientific">SAR86 cluster bacterium</name>
    <dbReference type="NCBI Taxonomy" id="2030880"/>
    <lineage>
        <taxon>Bacteria</taxon>
        <taxon>Pseudomonadati</taxon>
        <taxon>Pseudomonadota</taxon>
        <taxon>Gammaproteobacteria</taxon>
        <taxon>SAR86 cluster</taxon>
    </lineage>
</organism>
<comment type="subcellular location">
    <subcellularLocation>
        <location evidence="1">Endomembrane system</location>
        <topology evidence="1">Multi-pass membrane protein</topology>
    </subcellularLocation>
</comment>
<dbReference type="GO" id="GO:0012505">
    <property type="term" value="C:endomembrane system"/>
    <property type="evidence" value="ECO:0007669"/>
    <property type="project" value="UniProtKB-SubCell"/>
</dbReference>
<evidence type="ECO:0000256" key="3">
    <source>
        <dbReference type="ARBA" id="ARBA00022989"/>
    </source>
</evidence>
<dbReference type="Gene3D" id="1.20.120.1630">
    <property type="match status" value="1"/>
</dbReference>
<comment type="caution">
    <text evidence="6">The sequence shown here is derived from an EMBL/GenBank/DDBJ whole genome shotgun (WGS) entry which is preliminary data.</text>
</comment>
<keyword evidence="4 5" id="KW-0472">Membrane</keyword>
<dbReference type="AlphaFoldDB" id="A0A368BLD6"/>
<dbReference type="InterPro" id="IPR007318">
    <property type="entry name" value="Phopholipid_MeTrfase"/>
</dbReference>
<keyword evidence="6" id="KW-0808">Transferase</keyword>
<evidence type="ECO:0000256" key="2">
    <source>
        <dbReference type="ARBA" id="ARBA00022692"/>
    </source>
</evidence>
<name>A0A368BLD6_9GAMM</name>
<proteinExistence type="predicted"/>
<evidence type="ECO:0000313" key="7">
    <source>
        <dbReference type="Proteomes" id="UP000252147"/>
    </source>
</evidence>
<keyword evidence="2 5" id="KW-0812">Transmembrane</keyword>
<evidence type="ECO:0000256" key="1">
    <source>
        <dbReference type="ARBA" id="ARBA00004127"/>
    </source>
</evidence>
<dbReference type="EMBL" id="QOPD01000005">
    <property type="protein sequence ID" value="RCL38110.1"/>
    <property type="molecule type" value="Genomic_DNA"/>
</dbReference>
<evidence type="ECO:0000256" key="4">
    <source>
        <dbReference type="ARBA" id="ARBA00023136"/>
    </source>
</evidence>
<dbReference type="GO" id="GO:0008168">
    <property type="term" value="F:methyltransferase activity"/>
    <property type="evidence" value="ECO:0007669"/>
    <property type="project" value="UniProtKB-KW"/>
</dbReference>
<dbReference type="Proteomes" id="UP000252147">
    <property type="component" value="Unassembled WGS sequence"/>
</dbReference>
<feature type="transmembrane region" description="Helical" evidence="5">
    <location>
        <begin position="82"/>
        <end position="113"/>
    </location>
</feature>
<keyword evidence="6" id="KW-0489">Methyltransferase</keyword>
<dbReference type="Pfam" id="PF04191">
    <property type="entry name" value="PEMT"/>
    <property type="match status" value="1"/>
</dbReference>
<reference evidence="6 7" key="1">
    <citation type="journal article" date="2018" name="Microbiome">
        <title>Fine metagenomic profile of the Mediterranean stratified and mixed water columns revealed by assembly and recruitment.</title>
        <authorList>
            <person name="Haro-Moreno J.M."/>
            <person name="Lopez-Perez M."/>
            <person name="De La Torre J.R."/>
            <person name="Picazo A."/>
            <person name="Camacho A."/>
            <person name="Rodriguez-Valera F."/>
        </authorList>
    </citation>
    <scope>NUCLEOTIDE SEQUENCE [LARGE SCALE GENOMIC DNA]</scope>
    <source>
        <strain evidence="6">MED-G83</strain>
    </source>
</reference>
<keyword evidence="3 5" id="KW-1133">Transmembrane helix</keyword>